<keyword evidence="3" id="KW-1185">Reference proteome</keyword>
<evidence type="ECO:0000313" key="3">
    <source>
        <dbReference type="Proteomes" id="UP000825935"/>
    </source>
</evidence>
<gene>
    <name evidence="2" type="ORF">KP509_17G033800</name>
</gene>
<dbReference type="AlphaFoldDB" id="A0A8T2STE4"/>
<dbReference type="Pfam" id="PF07207">
    <property type="entry name" value="Lir1"/>
    <property type="match status" value="1"/>
</dbReference>
<accession>A0A8T2STE4</accession>
<sequence length="128" mass="13358">MQSSATLLSSATAAYPYCATHSVAGSSVTVKSASPSSVLSASLSSIAPWQRSSPLLRTRAQPGDQDYVSYEGDKSVFPAEACEELGGEACDIEGVGPEVKASSSSSKQPDAAVSRPDREYVDYKESKT</sequence>
<feature type="region of interest" description="Disordered" evidence="1">
    <location>
        <begin position="93"/>
        <end position="128"/>
    </location>
</feature>
<proteinExistence type="predicted"/>
<evidence type="ECO:0000256" key="1">
    <source>
        <dbReference type="SAM" id="MobiDB-lite"/>
    </source>
</evidence>
<dbReference type="EMBL" id="CM035422">
    <property type="protein sequence ID" value="KAH7373032.1"/>
    <property type="molecule type" value="Genomic_DNA"/>
</dbReference>
<reference evidence="2" key="1">
    <citation type="submission" date="2021-08" db="EMBL/GenBank/DDBJ databases">
        <title>WGS assembly of Ceratopteris richardii.</title>
        <authorList>
            <person name="Marchant D.B."/>
            <person name="Chen G."/>
            <person name="Jenkins J."/>
            <person name="Shu S."/>
            <person name="Leebens-Mack J."/>
            <person name="Grimwood J."/>
            <person name="Schmutz J."/>
            <person name="Soltis P."/>
            <person name="Soltis D."/>
            <person name="Chen Z.-H."/>
        </authorList>
    </citation>
    <scope>NUCLEOTIDE SEQUENCE</scope>
    <source>
        <strain evidence="2">Whitten #5841</strain>
        <tissue evidence="2">Leaf</tissue>
    </source>
</reference>
<dbReference type="InterPro" id="IPR009856">
    <property type="entry name" value="Lir1"/>
</dbReference>
<dbReference type="OrthoDB" id="2011897at2759"/>
<protein>
    <submittedName>
        <fullName evidence="2">Uncharacterized protein</fullName>
    </submittedName>
</protein>
<dbReference type="GO" id="GO:0009507">
    <property type="term" value="C:chloroplast"/>
    <property type="evidence" value="ECO:0007669"/>
    <property type="project" value="InterPro"/>
</dbReference>
<dbReference type="PANTHER" id="PTHR36762:SF2">
    <property type="entry name" value="LIGHT-REGULATED PROTEIN 1, CHLOROPLASTIC"/>
    <property type="match status" value="1"/>
</dbReference>
<comment type="caution">
    <text evidence="2">The sequence shown here is derived from an EMBL/GenBank/DDBJ whole genome shotgun (WGS) entry which is preliminary data.</text>
</comment>
<dbReference type="PANTHER" id="PTHR36762">
    <property type="entry name" value="LIGHT-REGULATED PROTEIN 1, CHLOROPLASTIC"/>
    <property type="match status" value="1"/>
</dbReference>
<dbReference type="Proteomes" id="UP000825935">
    <property type="component" value="Chromosome 17"/>
</dbReference>
<name>A0A8T2STE4_CERRI</name>
<evidence type="ECO:0000313" key="2">
    <source>
        <dbReference type="EMBL" id="KAH7373032.1"/>
    </source>
</evidence>
<organism evidence="2 3">
    <name type="scientific">Ceratopteris richardii</name>
    <name type="common">Triangle waterfern</name>
    <dbReference type="NCBI Taxonomy" id="49495"/>
    <lineage>
        <taxon>Eukaryota</taxon>
        <taxon>Viridiplantae</taxon>
        <taxon>Streptophyta</taxon>
        <taxon>Embryophyta</taxon>
        <taxon>Tracheophyta</taxon>
        <taxon>Polypodiopsida</taxon>
        <taxon>Polypodiidae</taxon>
        <taxon>Polypodiales</taxon>
        <taxon>Pteridineae</taxon>
        <taxon>Pteridaceae</taxon>
        <taxon>Parkerioideae</taxon>
        <taxon>Ceratopteris</taxon>
    </lineage>
</organism>
<feature type="compositionally biased region" description="Basic and acidic residues" evidence="1">
    <location>
        <begin position="115"/>
        <end position="128"/>
    </location>
</feature>